<proteinExistence type="predicted"/>
<gene>
    <name evidence="3" type="ORF">METBISCDRAFT_26625</name>
</gene>
<dbReference type="GO" id="GO:0031505">
    <property type="term" value="P:fungal-type cell wall organization"/>
    <property type="evidence" value="ECO:0007669"/>
    <property type="project" value="TreeGrafter"/>
</dbReference>
<dbReference type="AlphaFoldDB" id="A0A4P9ZEM2"/>
<dbReference type="EMBL" id="ML004442">
    <property type="protein sequence ID" value="RKP31405.1"/>
    <property type="molecule type" value="Genomic_DNA"/>
</dbReference>
<evidence type="ECO:0000313" key="4">
    <source>
        <dbReference type="Proteomes" id="UP000268321"/>
    </source>
</evidence>
<dbReference type="PANTHER" id="PTHR28019:SF6">
    <property type="entry name" value="PROTEIN ECM7"/>
    <property type="match status" value="1"/>
</dbReference>
<name>A0A4P9ZEM2_9ASCO</name>
<sequence length="419" mass="47803">MLPPLLGRVVLNNPFTNLTLQQRILQTMRLLFPFVAFILVIVLYTRSSNTLDCFLVQLNCDHVDLSKGLSQLLNEGLDYAALMSPHIDIPFYIDPSTPESMLAVFKDFAREKIEDAPQYFIFGFNDYCWFRYDTDYSLNHDSAINVTWMCQEYDGLNFLDFKRVLIEKGFQVIYLTIEISNDNNADVNDRLQQLLIFKTVTFIQGWLLPSLFLTTLGVYGQRAECPDLRTVSKWLLHVPLALAMVSGISMTCSFATVFRILEIERKQIKDQLGKFGISMNYGDMFFFFYITSFVLATLTMLVWIIPMWCSNPPDHDDSIEVVMKTVSSPPKSVATSSGHTLGRMIRGVKSGVSRLESVSRQNLKLPLIKISEKEISSDVFAALEKVESEAELRRLGNQLSHRPHVRASTQVRKNETGDL</sequence>
<dbReference type="GO" id="GO:0051285">
    <property type="term" value="C:cell cortex of cell tip"/>
    <property type="evidence" value="ECO:0007669"/>
    <property type="project" value="TreeGrafter"/>
</dbReference>
<dbReference type="GO" id="GO:0005886">
    <property type="term" value="C:plasma membrane"/>
    <property type="evidence" value="ECO:0007669"/>
    <property type="project" value="TreeGrafter"/>
</dbReference>
<evidence type="ECO:0000256" key="2">
    <source>
        <dbReference type="SAM" id="Phobius"/>
    </source>
</evidence>
<dbReference type="Proteomes" id="UP000268321">
    <property type="component" value="Unassembled WGS sequence"/>
</dbReference>
<evidence type="ECO:0000313" key="3">
    <source>
        <dbReference type="EMBL" id="RKP31405.1"/>
    </source>
</evidence>
<accession>A0A4P9ZEM2</accession>
<protein>
    <submittedName>
        <fullName evidence="3">Uncharacterized protein</fullName>
    </submittedName>
</protein>
<dbReference type="PANTHER" id="PTHR28019">
    <property type="entry name" value="CELL MEMBRANE PROTEIN YLR413W-RELATED"/>
    <property type="match status" value="1"/>
</dbReference>
<feature type="region of interest" description="Disordered" evidence="1">
    <location>
        <begin position="397"/>
        <end position="419"/>
    </location>
</feature>
<keyword evidence="2" id="KW-1133">Transmembrane helix</keyword>
<keyword evidence="2" id="KW-0812">Transmembrane</keyword>
<feature type="transmembrane region" description="Helical" evidence="2">
    <location>
        <begin position="24"/>
        <end position="44"/>
    </location>
</feature>
<feature type="transmembrane region" description="Helical" evidence="2">
    <location>
        <begin position="281"/>
        <end position="305"/>
    </location>
</feature>
<reference evidence="4" key="1">
    <citation type="journal article" date="2018" name="Nat. Microbiol.">
        <title>Leveraging single-cell genomics to expand the fungal tree of life.</title>
        <authorList>
            <person name="Ahrendt S.R."/>
            <person name="Quandt C.A."/>
            <person name="Ciobanu D."/>
            <person name="Clum A."/>
            <person name="Salamov A."/>
            <person name="Andreopoulos B."/>
            <person name="Cheng J.F."/>
            <person name="Woyke T."/>
            <person name="Pelin A."/>
            <person name="Henrissat B."/>
            <person name="Reynolds N.K."/>
            <person name="Benny G.L."/>
            <person name="Smith M.E."/>
            <person name="James T.Y."/>
            <person name="Grigoriev I.V."/>
        </authorList>
    </citation>
    <scope>NUCLEOTIDE SEQUENCE [LARGE SCALE GENOMIC DNA]</scope>
    <source>
        <strain evidence="4">Baker2002</strain>
    </source>
</reference>
<dbReference type="OrthoDB" id="4062523at2759"/>
<feature type="transmembrane region" description="Helical" evidence="2">
    <location>
        <begin position="240"/>
        <end position="261"/>
    </location>
</feature>
<organism evidence="3 4">
    <name type="scientific">Metschnikowia bicuspidata</name>
    <dbReference type="NCBI Taxonomy" id="27322"/>
    <lineage>
        <taxon>Eukaryota</taxon>
        <taxon>Fungi</taxon>
        <taxon>Dikarya</taxon>
        <taxon>Ascomycota</taxon>
        <taxon>Saccharomycotina</taxon>
        <taxon>Pichiomycetes</taxon>
        <taxon>Metschnikowiaceae</taxon>
        <taxon>Metschnikowia</taxon>
    </lineage>
</organism>
<keyword evidence="2" id="KW-0472">Membrane</keyword>
<feature type="transmembrane region" description="Helical" evidence="2">
    <location>
        <begin position="200"/>
        <end position="220"/>
    </location>
</feature>
<keyword evidence="4" id="KW-1185">Reference proteome</keyword>
<dbReference type="InterPro" id="IPR052413">
    <property type="entry name" value="SUR7_domain"/>
</dbReference>
<evidence type="ECO:0000256" key="1">
    <source>
        <dbReference type="SAM" id="MobiDB-lite"/>
    </source>
</evidence>